<keyword evidence="4 5" id="KW-0720">Serine protease</keyword>
<dbReference type="PANTHER" id="PTHR43806">
    <property type="entry name" value="PEPTIDASE S8"/>
    <property type="match status" value="1"/>
</dbReference>
<feature type="domain" description="Peptidase S8/S53" evidence="8">
    <location>
        <begin position="180"/>
        <end position="411"/>
    </location>
</feature>
<dbReference type="InterPro" id="IPR022398">
    <property type="entry name" value="Peptidase_S8_His-AS"/>
</dbReference>
<dbReference type="PROSITE" id="PS51892">
    <property type="entry name" value="SUBTILASE"/>
    <property type="match status" value="1"/>
</dbReference>
<evidence type="ECO:0000256" key="1">
    <source>
        <dbReference type="ARBA" id="ARBA00011073"/>
    </source>
</evidence>
<dbReference type="PROSITE" id="PS00136">
    <property type="entry name" value="SUBTILASE_ASP"/>
    <property type="match status" value="1"/>
</dbReference>
<organism evidence="9 10">
    <name type="scientific">Verticillium longisporum</name>
    <name type="common">Verticillium dahliae var. longisporum</name>
    <dbReference type="NCBI Taxonomy" id="100787"/>
    <lineage>
        <taxon>Eukaryota</taxon>
        <taxon>Fungi</taxon>
        <taxon>Dikarya</taxon>
        <taxon>Ascomycota</taxon>
        <taxon>Pezizomycotina</taxon>
        <taxon>Sordariomycetes</taxon>
        <taxon>Hypocreomycetidae</taxon>
        <taxon>Glomerellales</taxon>
        <taxon>Plectosphaerellaceae</taxon>
        <taxon>Verticillium</taxon>
    </lineage>
</organism>
<keyword evidence="3 5" id="KW-0378">Hydrolase</keyword>
<keyword evidence="7" id="KW-0732">Signal</keyword>
<gene>
    <name evidence="9" type="ORF">BN1708_014684</name>
</gene>
<dbReference type="InterPro" id="IPR015500">
    <property type="entry name" value="Peptidase_S8_subtilisin-rel"/>
</dbReference>
<dbReference type="SUPFAM" id="SSF52743">
    <property type="entry name" value="Subtilisin-like"/>
    <property type="match status" value="1"/>
</dbReference>
<keyword evidence="2 5" id="KW-0645">Protease</keyword>
<dbReference type="InterPro" id="IPR050131">
    <property type="entry name" value="Peptidase_S8_subtilisin-like"/>
</dbReference>
<accession>A0A0G4LYH9</accession>
<evidence type="ECO:0000259" key="8">
    <source>
        <dbReference type="Pfam" id="PF00082"/>
    </source>
</evidence>
<dbReference type="InterPro" id="IPR000209">
    <property type="entry name" value="Peptidase_S8/S53_dom"/>
</dbReference>
<dbReference type="PANTHER" id="PTHR43806:SF11">
    <property type="entry name" value="CEREVISIN-RELATED"/>
    <property type="match status" value="1"/>
</dbReference>
<comment type="similarity">
    <text evidence="1 5 6">Belongs to the peptidase S8 family.</text>
</comment>
<evidence type="ECO:0000313" key="10">
    <source>
        <dbReference type="Proteomes" id="UP000044602"/>
    </source>
</evidence>
<reference evidence="9 10" key="1">
    <citation type="submission" date="2015-05" db="EMBL/GenBank/DDBJ databases">
        <authorList>
            <person name="Wang D.B."/>
            <person name="Wang M."/>
        </authorList>
    </citation>
    <scope>NUCLEOTIDE SEQUENCE [LARGE SCALE GENOMIC DNA]</scope>
    <source>
        <strain evidence="9">VL1</strain>
    </source>
</reference>
<feature type="active site" description="Charge relay system" evidence="5">
    <location>
        <position position="220"/>
    </location>
</feature>
<dbReference type="Pfam" id="PF00082">
    <property type="entry name" value="Peptidase_S8"/>
    <property type="match status" value="1"/>
</dbReference>
<name>A0A0G4LYH9_VERLO</name>
<dbReference type="PRINTS" id="PR00723">
    <property type="entry name" value="SUBTILISIN"/>
</dbReference>
<dbReference type="Proteomes" id="UP000044602">
    <property type="component" value="Unassembled WGS sequence"/>
</dbReference>
<evidence type="ECO:0000256" key="5">
    <source>
        <dbReference type="PROSITE-ProRule" id="PRU01240"/>
    </source>
</evidence>
<dbReference type="InterPro" id="IPR023828">
    <property type="entry name" value="Peptidase_S8_Ser-AS"/>
</dbReference>
<feature type="active site" description="Charge relay system" evidence="5">
    <location>
        <position position="378"/>
    </location>
</feature>
<dbReference type="CDD" id="cd04077">
    <property type="entry name" value="Peptidases_S8_PCSK9_ProteinaseK_like"/>
    <property type="match status" value="1"/>
</dbReference>
<evidence type="ECO:0000256" key="4">
    <source>
        <dbReference type="ARBA" id="ARBA00022825"/>
    </source>
</evidence>
<dbReference type="FunFam" id="3.40.50.200:FF:000007">
    <property type="entry name" value="Subtilisin-like serine protease"/>
    <property type="match status" value="1"/>
</dbReference>
<dbReference type="STRING" id="100787.A0A0G4LYH9"/>
<dbReference type="Gene3D" id="3.40.50.200">
    <property type="entry name" value="Peptidase S8/S53 domain"/>
    <property type="match status" value="1"/>
</dbReference>
<proteinExistence type="inferred from homology"/>
<evidence type="ECO:0000256" key="3">
    <source>
        <dbReference type="ARBA" id="ARBA00022801"/>
    </source>
</evidence>
<dbReference type="EMBL" id="CVQH01020308">
    <property type="protein sequence ID" value="CRK27158.1"/>
    <property type="molecule type" value="Genomic_DNA"/>
</dbReference>
<evidence type="ECO:0000256" key="6">
    <source>
        <dbReference type="RuleBase" id="RU003355"/>
    </source>
</evidence>
<evidence type="ECO:0000313" key="9">
    <source>
        <dbReference type="EMBL" id="CRK27158.1"/>
    </source>
</evidence>
<protein>
    <recommendedName>
        <fullName evidence="8">Peptidase S8/S53 domain-containing protein</fullName>
    </recommendedName>
</protein>
<evidence type="ECO:0000256" key="7">
    <source>
        <dbReference type="SAM" id="SignalP"/>
    </source>
</evidence>
<feature type="chain" id="PRO_5002567191" description="Peptidase S8/S53 domain-containing protein" evidence="7">
    <location>
        <begin position="20"/>
        <end position="435"/>
    </location>
</feature>
<feature type="active site" description="Charge relay system" evidence="5">
    <location>
        <position position="189"/>
    </location>
</feature>
<dbReference type="PROSITE" id="PS00137">
    <property type="entry name" value="SUBTILASE_HIS"/>
    <property type="match status" value="1"/>
</dbReference>
<dbReference type="InterPro" id="IPR023827">
    <property type="entry name" value="Peptidase_S8_Asp-AS"/>
</dbReference>
<evidence type="ECO:0000256" key="2">
    <source>
        <dbReference type="ARBA" id="ARBA00022670"/>
    </source>
</evidence>
<dbReference type="GO" id="GO:0006508">
    <property type="term" value="P:proteolysis"/>
    <property type="evidence" value="ECO:0007669"/>
    <property type="project" value="UniProtKB-KW"/>
</dbReference>
<sequence>MAPISKVLSSLLLPLSAMAAAIPGIPVAPQEVPAGAITGAADFLAKGFSAMLNSESTERVSNSYIVVYNNTFDDDTINFRQTEVMNHIKRRNIGKRDLDGRQLSTEVHALTMNGWRAMTLESDDDMILEIMNQPEVAWVEANARVKLSASVAQMNAPPGLNRLSNAQSGTGNYVFDTTGGEGVTVYVVDTGIRTDHSEFQGRATFGVNTVDNVDNDQNGHGSHVAGTICGQTFGVAKSANVVAVKVLDGTGAGSNAGVLDGLQFIINDVQQKNLRGKAVMNMSLGGPQSAAVNRAVQALFDAGVVPVVAAGNENQDAANTSPASAPQAITVGAIDASNDQKASFSNFGADVDIFAPGVDVLSVGITSNTATDTLSGTSMASPHVAGLAAYLIALENINTPEAVASRLTELAAASGAQVRGNTPDTTNLIANNGQL</sequence>
<dbReference type="GO" id="GO:0004252">
    <property type="term" value="F:serine-type endopeptidase activity"/>
    <property type="evidence" value="ECO:0007669"/>
    <property type="project" value="UniProtKB-UniRule"/>
</dbReference>
<dbReference type="InterPro" id="IPR036852">
    <property type="entry name" value="Peptidase_S8/S53_dom_sf"/>
</dbReference>
<dbReference type="InterPro" id="IPR034193">
    <property type="entry name" value="PCSK9_ProteinaseK-like"/>
</dbReference>
<keyword evidence="10" id="KW-1185">Reference proteome</keyword>
<feature type="signal peptide" evidence="7">
    <location>
        <begin position="1"/>
        <end position="19"/>
    </location>
</feature>
<dbReference type="AlphaFoldDB" id="A0A0G4LYH9"/>
<dbReference type="PROSITE" id="PS00138">
    <property type="entry name" value="SUBTILASE_SER"/>
    <property type="match status" value="1"/>
</dbReference>